<evidence type="ECO:0000256" key="1">
    <source>
        <dbReference type="SAM" id="MobiDB-lite"/>
    </source>
</evidence>
<evidence type="ECO:0000313" key="2">
    <source>
        <dbReference type="EMBL" id="OAG11799.1"/>
    </source>
</evidence>
<name>A0A177CYK4_9PLEO</name>
<feature type="compositionally biased region" description="Basic and acidic residues" evidence="1">
    <location>
        <begin position="17"/>
        <end position="27"/>
    </location>
</feature>
<dbReference type="OrthoDB" id="3359339at2759"/>
<sequence>MSAEYKNADLNALSAQAERDLNSDGAKKGHGASLSATESGVNSSVENRFAGAEVTYGSAASGTGNNREIPLSEGGDINPRTGQLFKAGDFEQGGVGETKQETLARTQGGDDAVRENVRN</sequence>
<gene>
    <name evidence="2" type="ORF">CC84DRAFT_1133853</name>
</gene>
<dbReference type="GeneID" id="28759483"/>
<dbReference type="AlphaFoldDB" id="A0A177CYK4"/>
<reference evidence="2 3" key="1">
    <citation type="submission" date="2016-05" db="EMBL/GenBank/DDBJ databases">
        <title>Comparative analysis of secretome profiles of manganese(II)-oxidizing ascomycete fungi.</title>
        <authorList>
            <consortium name="DOE Joint Genome Institute"/>
            <person name="Zeiner C.A."/>
            <person name="Purvine S.O."/>
            <person name="Zink E.M."/>
            <person name="Wu S."/>
            <person name="Pasa-Tolic L."/>
            <person name="Chaput D.L."/>
            <person name="Haridas S."/>
            <person name="Grigoriev I.V."/>
            <person name="Santelli C.M."/>
            <person name="Hansel C.M."/>
        </authorList>
    </citation>
    <scope>NUCLEOTIDE SEQUENCE [LARGE SCALE GENOMIC DNA]</scope>
    <source>
        <strain evidence="2 3">AP3s5-JAC2a</strain>
    </source>
</reference>
<protein>
    <submittedName>
        <fullName evidence="2">Uncharacterized protein</fullName>
    </submittedName>
</protein>
<dbReference type="InParanoid" id="A0A177CYK4"/>
<feature type="region of interest" description="Disordered" evidence="1">
    <location>
        <begin position="55"/>
        <end position="119"/>
    </location>
</feature>
<keyword evidence="3" id="KW-1185">Reference proteome</keyword>
<feature type="region of interest" description="Disordered" evidence="1">
    <location>
        <begin position="16"/>
        <end position="43"/>
    </location>
</feature>
<accession>A0A177CYK4</accession>
<feature type="compositionally biased region" description="Polar residues" evidence="1">
    <location>
        <begin position="34"/>
        <end position="43"/>
    </location>
</feature>
<organism evidence="2 3">
    <name type="scientific">Paraphaeosphaeria sporulosa</name>
    <dbReference type="NCBI Taxonomy" id="1460663"/>
    <lineage>
        <taxon>Eukaryota</taxon>
        <taxon>Fungi</taxon>
        <taxon>Dikarya</taxon>
        <taxon>Ascomycota</taxon>
        <taxon>Pezizomycotina</taxon>
        <taxon>Dothideomycetes</taxon>
        <taxon>Pleosporomycetidae</taxon>
        <taxon>Pleosporales</taxon>
        <taxon>Massarineae</taxon>
        <taxon>Didymosphaeriaceae</taxon>
        <taxon>Paraphaeosphaeria</taxon>
    </lineage>
</organism>
<dbReference type="STRING" id="1460663.A0A177CYK4"/>
<dbReference type="EMBL" id="KV441548">
    <property type="protein sequence ID" value="OAG11799.1"/>
    <property type="molecule type" value="Genomic_DNA"/>
</dbReference>
<dbReference type="RefSeq" id="XP_018042164.1">
    <property type="nucleotide sequence ID" value="XM_018175997.1"/>
</dbReference>
<proteinExistence type="predicted"/>
<evidence type="ECO:0000313" key="3">
    <source>
        <dbReference type="Proteomes" id="UP000077069"/>
    </source>
</evidence>
<dbReference type="Proteomes" id="UP000077069">
    <property type="component" value="Unassembled WGS sequence"/>
</dbReference>